<protein>
    <submittedName>
        <fullName evidence="1">Uncharacterized protein</fullName>
    </submittedName>
</protein>
<accession>A0A4S4ESM0</accession>
<dbReference type="EMBL" id="SDRB02002245">
    <property type="protein sequence ID" value="THG19850.1"/>
    <property type="molecule type" value="Genomic_DNA"/>
</dbReference>
<evidence type="ECO:0000313" key="1">
    <source>
        <dbReference type="EMBL" id="THG19850.1"/>
    </source>
</evidence>
<name>A0A4S4ESM0_CAMSN</name>
<keyword evidence="2" id="KW-1185">Reference proteome</keyword>
<dbReference type="AlphaFoldDB" id="A0A4S4ESM0"/>
<proteinExistence type="predicted"/>
<sequence length="179" mass="19913">MTARYATIYCRASNGVIVVLKCDDFRVHTFCATNEVKPGLYLDDDNDGGLDSGTVEAAQSGPLQSGCEDQLEIQLSEEAVVELFKIQLQMQMAEQLAEIQGWVIELVNHVKLAFADFHVIQLLRRKKKIKKALPFTKWNLMGGGFSSLRCGCVSVPCSFSQPRVTIYFEVLDSAGRKDC</sequence>
<evidence type="ECO:0000313" key="2">
    <source>
        <dbReference type="Proteomes" id="UP000306102"/>
    </source>
</evidence>
<gene>
    <name evidence="1" type="ORF">TEA_020946</name>
</gene>
<organism evidence="1 2">
    <name type="scientific">Camellia sinensis var. sinensis</name>
    <name type="common">China tea</name>
    <dbReference type="NCBI Taxonomy" id="542762"/>
    <lineage>
        <taxon>Eukaryota</taxon>
        <taxon>Viridiplantae</taxon>
        <taxon>Streptophyta</taxon>
        <taxon>Embryophyta</taxon>
        <taxon>Tracheophyta</taxon>
        <taxon>Spermatophyta</taxon>
        <taxon>Magnoliopsida</taxon>
        <taxon>eudicotyledons</taxon>
        <taxon>Gunneridae</taxon>
        <taxon>Pentapetalae</taxon>
        <taxon>asterids</taxon>
        <taxon>Ericales</taxon>
        <taxon>Theaceae</taxon>
        <taxon>Camellia</taxon>
    </lineage>
</organism>
<comment type="caution">
    <text evidence="1">The sequence shown here is derived from an EMBL/GenBank/DDBJ whole genome shotgun (WGS) entry which is preliminary data.</text>
</comment>
<dbReference type="SMR" id="A0A4S4ESM0"/>
<dbReference type="Proteomes" id="UP000306102">
    <property type="component" value="Unassembled WGS sequence"/>
</dbReference>
<reference evidence="1 2" key="1">
    <citation type="journal article" date="2018" name="Proc. Natl. Acad. Sci. U.S.A.">
        <title>Draft genome sequence of Camellia sinensis var. sinensis provides insights into the evolution of the tea genome and tea quality.</title>
        <authorList>
            <person name="Wei C."/>
            <person name="Yang H."/>
            <person name="Wang S."/>
            <person name="Zhao J."/>
            <person name="Liu C."/>
            <person name="Gao L."/>
            <person name="Xia E."/>
            <person name="Lu Y."/>
            <person name="Tai Y."/>
            <person name="She G."/>
            <person name="Sun J."/>
            <person name="Cao H."/>
            <person name="Tong W."/>
            <person name="Gao Q."/>
            <person name="Li Y."/>
            <person name="Deng W."/>
            <person name="Jiang X."/>
            <person name="Wang W."/>
            <person name="Chen Q."/>
            <person name="Zhang S."/>
            <person name="Li H."/>
            <person name="Wu J."/>
            <person name="Wang P."/>
            <person name="Li P."/>
            <person name="Shi C."/>
            <person name="Zheng F."/>
            <person name="Jian J."/>
            <person name="Huang B."/>
            <person name="Shan D."/>
            <person name="Shi M."/>
            <person name="Fang C."/>
            <person name="Yue Y."/>
            <person name="Li F."/>
            <person name="Li D."/>
            <person name="Wei S."/>
            <person name="Han B."/>
            <person name="Jiang C."/>
            <person name="Yin Y."/>
            <person name="Xia T."/>
            <person name="Zhang Z."/>
            <person name="Bennetzen J.L."/>
            <person name="Zhao S."/>
            <person name="Wan X."/>
        </authorList>
    </citation>
    <scope>NUCLEOTIDE SEQUENCE [LARGE SCALE GENOMIC DNA]</scope>
    <source>
        <strain evidence="2">cv. Shuchazao</strain>
        <tissue evidence="1">Leaf</tissue>
    </source>
</reference>